<sequence length="425" mass="48942">MEINDTHMKEYEKGKRFLKKGTDGDKDAVHSAYEIFLKLRKAYPDHALIEAYYGSTLALLSRDADETLEKADKAQTALDALNHAISMDSNHKDIRKLRAKVCMRLPDSYFRASQTAIEDLSFLLDRYKDDPSYLTNKEVTEIKKDLRTAYKNVEELGDVDTEMQQQSNHASVKNFETLMEQDIPSHKDNMENNEKAGQEFNNGKNLKKFEEGKIYLKKAANGDKDAVNTAHEIFLKLRKAEPSNALYEAYYGMTMMLIARNKKIPLSRLKESIAGMKILDGAVRAAPHDSRIRLLRGRAASRLPEEYFHRAKTVIEDYTFLIEREMQKEGFLRTEEYLQVIYQLGEAYSRIGQNQAAVMCWKRLMNETQDPDFLRLLTLKMKSLEGKPAVEHNAIPESPVSILIRRSVHFAGSEIKRILEDKNFQ</sequence>
<organism evidence="2 3">
    <name type="scientific">Oceanobacillus piezotolerans</name>
    <dbReference type="NCBI Taxonomy" id="2448030"/>
    <lineage>
        <taxon>Bacteria</taxon>
        <taxon>Bacillati</taxon>
        <taxon>Bacillota</taxon>
        <taxon>Bacilli</taxon>
        <taxon>Bacillales</taxon>
        <taxon>Bacillaceae</taxon>
        <taxon>Oceanobacillus</taxon>
    </lineage>
</organism>
<name>A0A498D653_9BACI</name>
<keyword evidence="1" id="KW-0175">Coiled coil</keyword>
<comment type="caution">
    <text evidence="2">The sequence shown here is derived from an EMBL/GenBank/DDBJ whole genome shotgun (WGS) entry which is preliminary data.</text>
</comment>
<gene>
    <name evidence="2" type="ORF">D8M04_18895</name>
</gene>
<dbReference type="InterPro" id="IPR011990">
    <property type="entry name" value="TPR-like_helical_dom_sf"/>
</dbReference>
<dbReference type="AlphaFoldDB" id="A0A498D653"/>
<dbReference type="OrthoDB" id="1807878at2"/>
<dbReference type="RefSeq" id="WP_121524966.1">
    <property type="nucleotide sequence ID" value="NZ_RCHR01000011.1"/>
</dbReference>
<evidence type="ECO:0000313" key="2">
    <source>
        <dbReference type="EMBL" id="RLL40614.1"/>
    </source>
</evidence>
<reference evidence="2 3" key="1">
    <citation type="submission" date="2018-10" db="EMBL/GenBank/DDBJ databases">
        <title>Oceanobacillus sp. YLB-02 draft genome.</title>
        <authorList>
            <person name="Yu L."/>
        </authorList>
    </citation>
    <scope>NUCLEOTIDE SEQUENCE [LARGE SCALE GENOMIC DNA]</scope>
    <source>
        <strain evidence="2 3">YLB-02</strain>
    </source>
</reference>
<evidence type="ECO:0000313" key="3">
    <source>
        <dbReference type="Proteomes" id="UP000270219"/>
    </source>
</evidence>
<dbReference type="SUPFAM" id="SSF48452">
    <property type="entry name" value="TPR-like"/>
    <property type="match status" value="1"/>
</dbReference>
<accession>A0A498D653</accession>
<proteinExistence type="predicted"/>
<keyword evidence="3" id="KW-1185">Reference proteome</keyword>
<dbReference type="EMBL" id="RCHR01000011">
    <property type="protein sequence ID" value="RLL40614.1"/>
    <property type="molecule type" value="Genomic_DNA"/>
</dbReference>
<dbReference type="Gene3D" id="1.25.40.10">
    <property type="entry name" value="Tetratricopeptide repeat domain"/>
    <property type="match status" value="1"/>
</dbReference>
<protein>
    <recommendedName>
        <fullName evidence="4">Tetratricopeptide repeat protein</fullName>
    </recommendedName>
</protein>
<evidence type="ECO:0000256" key="1">
    <source>
        <dbReference type="SAM" id="Coils"/>
    </source>
</evidence>
<dbReference type="Proteomes" id="UP000270219">
    <property type="component" value="Unassembled WGS sequence"/>
</dbReference>
<feature type="coiled-coil region" evidence="1">
    <location>
        <begin position="57"/>
        <end position="84"/>
    </location>
</feature>
<evidence type="ECO:0008006" key="4">
    <source>
        <dbReference type="Google" id="ProtNLM"/>
    </source>
</evidence>